<evidence type="ECO:0000313" key="3">
    <source>
        <dbReference type="Proteomes" id="UP000054248"/>
    </source>
</evidence>
<name>A0A0C3QR46_9AGAM</name>
<gene>
    <name evidence="2" type="ORF">M407DRAFT_156486</name>
</gene>
<reference evidence="3" key="2">
    <citation type="submission" date="2015-01" db="EMBL/GenBank/DDBJ databases">
        <title>Evolutionary Origins and Diversification of the Mycorrhizal Mutualists.</title>
        <authorList>
            <consortium name="DOE Joint Genome Institute"/>
            <consortium name="Mycorrhizal Genomics Consortium"/>
            <person name="Kohler A."/>
            <person name="Kuo A."/>
            <person name="Nagy L.G."/>
            <person name="Floudas D."/>
            <person name="Copeland A."/>
            <person name="Barry K.W."/>
            <person name="Cichocki N."/>
            <person name="Veneault-Fourrey C."/>
            <person name="LaButti K."/>
            <person name="Lindquist E.A."/>
            <person name="Lipzen A."/>
            <person name="Lundell T."/>
            <person name="Morin E."/>
            <person name="Murat C."/>
            <person name="Riley R."/>
            <person name="Ohm R."/>
            <person name="Sun H."/>
            <person name="Tunlid A."/>
            <person name="Henrissat B."/>
            <person name="Grigoriev I.V."/>
            <person name="Hibbett D.S."/>
            <person name="Martin F."/>
        </authorList>
    </citation>
    <scope>NUCLEOTIDE SEQUENCE [LARGE SCALE GENOMIC DNA]</scope>
    <source>
        <strain evidence="3">MUT 4182</strain>
    </source>
</reference>
<dbReference type="EMBL" id="KN822974">
    <property type="protein sequence ID" value="KIO30184.1"/>
    <property type="molecule type" value="Genomic_DNA"/>
</dbReference>
<feature type="region of interest" description="Disordered" evidence="1">
    <location>
        <begin position="33"/>
        <end position="77"/>
    </location>
</feature>
<protein>
    <submittedName>
        <fullName evidence="2">Uncharacterized protein</fullName>
    </submittedName>
</protein>
<evidence type="ECO:0000256" key="1">
    <source>
        <dbReference type="SAM" id="MobiDB-lite"/>
    </source>
</evidence>
<dbReference type="HOGENOM" id="CLU_2401300_0_0_1"/>
<reference evidence="2 3" key="1">
    <citation type="submission" date="2014-04" db="EMBL/GenBank/DDBJ databases">
        <authorList>
            <consortium name="DOE Joint Genome Institute"/>
            <person name="Kuo A."/>
            <person name="Girlanda M."/>
            <person name="Perotto S."/>
            <person name="Kohler A."/>
            <person name="Nagy L.G."/>
            <person name="Floudas D."/>
            <person name="Copeland A."/>
            <person name="Barry K.W."/>
            <person name="Cichocki N."/>
            <person name="Veneault-Fourrey C."/>
            <person name="LaButti K."/>
            <person name="Lindquist E.A."/>
            <person name="Lipzen A."/>
            <person name="Lundell T."/>
            <person name="Morin E."/>
            <person name="Murat C."/>
            <person name="Sun H."/>
            <person name="Tunlid A."/>
            <person name="Henrissat B."/>
            <person name="Grigoriev I.V."/>
            <person name="Hibbett D.S."/>
            <person name="Martin F."/>
            <person name="Nordberg H.P."/>
            <person name="Cantor M.N."/>
            <person name="Hua S.X."/>
        </authorList>
    </citation>
    <scope>NUCLEOTIDE SEQUENCE [LARGE SCALE GENOMIC DNA]</scope>
    <source>
        <strain evidence="2 3">MUT 4182</strain>
    </source>
</reference>
<organism evidence="2 3">
    <name type="scientific">Tulasnella calospora MUT 4182</name>
    <dbReference type="NCBI Taxonomy" id="1051891"/>
    <lineage>
        <taxon>Eukaryota</taxon>
        <taxon>Fungi</taxon>
        <taxon>Dikarya</taxon>
        <taxon>Basidiomycota</taxon>
        <taxon>Agaricomycotina</taxon>
        <taxon>Agaricomycetes</taxon>
        <taxon>Cantharellales</taxon>
        <taxon>Tulasnellaceae</taxon>
        <taxon>Tulasnella</taxon>
    </lineage>
</organism>
<dbReference type="AlphaFoldDB" id="A0A0C3QR46"/>
<proteinExistence type="predicted"/>
<evidence type="ECO:0000313" key="2">
    <source>
        <dbReference type="EMBL" id="KIO30184.1"/>
    </source>
</evidence>
<accession>A0A0C3QR46</accession>
<keyword evidence="3" id="KW-1185">Reference proteome</keyword>
<dbReference type="Proteomes" id="UP000054248">
    <property type="component" value="Unassembled WGS sequence"/>
</dbReference>
<sequence length="93" mass="10746">MESLWVQSGNCGTWLRYYSPCDRLRPWPFPHNRLDAPTSLHRRSGITAASSKKREEQRAPPPAIAACRRGTRSPRGRRKVLQTAHKDRLVHLF</sequence>